<dbReference type="InterPro" id="IPR005034">
    <property type="entry name" value="Dicer_dimerisation"/>
</dbReference>
<dbReference type="Pfam" id="PF00271">
    <property type="entry name" value="Helicase_C"/>
    <property type="match status" value="1"/>
</dbReference>
<gene>
    <name evidence="24" type="ORF">OEA41_001500</name>
</gene>
<sequence>MATPLVAPLTPINLNDAGTMKTSQGHKAVVEATKDGPSSMSLTPNVNSDVKSQDPDIAGESSSIINRVEFGDEAHQWPGDSDSEEEETWMWLIASNSVSTRAAQTTKEEVQAVLENANEGTPSVRSLMAKQDSSVIITNPREYQLELFEKAKKQNIIAVLDTGMCPVENLQAPHIDQSAGSGKTLIAVLLLRHILDQELENRAMGKKRRIIIRDFYIPLEDSANRPKVFGMTASPVDARVDVVKAAKELETLLHSQIATTSDLSLLRNSISRPNENLGVYKHLVRPYDTPLCAELKARFGDLESLSKILTFAREATSQLGDWCADQVWQDALTEEESLKAERKMERFFLRDQENRPMKLLDKELIRLREVKDIVRQWRFGPPTIEGNNLSPKVLLLHQYLMVTFEMPTDAKCIIFVKRRKTARLLLKLLSQIGSSHMRPDLLIGSRYGDFGDVKISFRQQVITLMKFRKGEINCLIATSIAEEGLDIPDCNLVIRFDLYDTLIQYIQSRGRARHANSKYLHMIEEDNRVHFQAVNDVRSGEQVMRKFCEALPADRLLQGNDAKLETALLKEKAERKYTDPETGATLTYASSLVVLAHFVSCLPHHSDTTQQAVYTMSVENKQFVCEVILPENSPLHSATGWPASRKATAKRSAAFEACLILRRKGHLDKNLLSTYHKRLPHMRNARLALNTKKSNEYNMRIKPKLWSETRGSRPDRLYMTVLQLETPESLGRPSQPLSLLTRTLLPDFPSFQLYLHGNKTSNVLCKSISRSFEANVPMMDELTEFTHRIYNDIFNKIYEVDQAVMSYWLAPVLPGWMQSATKQNPEMLIDWTIVKFVHQNQQEFRWTRDIPHDQLLNRYIIDRWAGSRRFFSEAVEPTMRPRDPIPDGSIRNKKFTNDILDHSINLYGNSRKNQKFSEDQPVMRTYQVPTRRNFLDEMTDDNKKEQTTCYVCPEPLKFSALPVSVVSMAYLFPSIFHRLESYLIALEGCDLLGLSVKPELALEAMTKDSDNTEEHRNNHIQLQRGMGKNYERLEFIGDCFLKMATSIPLFSSNPDDSEFEFHVNRMMMICNKNLLETALDLKMYEFIRTQGFSRCTWNPQGMKQLEGRDWNKPLEEFGKHHLGGKSVADVCEALIGAALLSPNNPGELANMDMAVQAVSTLVSNEHHNVTKWADYYPLYAKPKYQLAQATASQIDLAKQVEKIHDYHFKYPRLLRSAFIHPSYTFAAEKIPCYQRLEFLGDSLLDMASINFLFHRHPDKDPQWLTEHKMAMVSNKFLAALSVKLGFNKHVRSSTAVIEYQNREYVVELEEAEREAKGARDYWMNTKQPPKNLSDIAEAYIGAIFVDSEFNYKEVERFFDAHIRWFFEDMSIYDTFANNHPTTYLHNLMGLSFGCTNYRLMASEIPSIVPGGPVTSVAVVMIHNQIVCEGQASSGKNAKVKASQNARKLLQGISSREFKHRYGCDCEGDIKDWVGKDGSGVRMVGTAI</sequence>
<comment type="cofactor">
    <cofactor evidence="2">
        <name>Mg(2+)</name>
        <dbReference type="ChEBI" id="CHEBI:18420"/>
    </cofactor>
</comment>
<evidence type="ECO:0000256" key="10">
    <source>
        <dbReference type="ARBA" id="ARBA00022833"/>
    </source>
</evidence>
<dbReference type="GO" id="GO:0003723">
    <property type="term" value="F:RNA binding"/>
    <property type="evidence" value="ECO:0007669"/>
    <property type="project" value="UniProtKB-UniRule"/>
</dbReference>
<dbReference type="SMART" id="SM00490">
    <property type="entry name" value="HELICc"/>
    <property type="match status" value="1"/>
</dbReference>
<dbReference type="GO" id="GO:0005737">
    <property type="term" value="C:cytoplasm"/>
    <property type="evidence" value="ECO:0007669"/>
    <property type="project" value="TreeGrafter"/>
</dbReference>
<evidence type="ECO:0000256" key="8">
    <source>
        <dbReference type="ARBA" id="ARBA00022801"/>
    </source>
</evidence>
<evidence type="ECO:0000256" key="18">
    <source>
        <dbReference type="PROSITE-ProRule" id="PRU00657"/>
    </source>
</evidence>
<dbReference type="InterPro" id="IPR027417">
    <property type="entry name" value="P-loop_NTPase"/>
</dbReference>
<keyword evidence="5" id="KW-0479">Metal-binding</keyword>
<evidence type="ECO:0000313" key="24">
    <source>
        <dbReference type="EMBL" id="KAK3174256.1"/>
    </source>
</evidence>
<feature type="domain" description="Dicer dsRNA-binding fold" evidence="23">
    <location>
        <begin position="591"/>
        <end position="681"/>
    </location>
</feature>
<evidence type="ECO:0000256" key="5">
    <source>
        <dbReference type="ARBA" id="ARBA00022723"/>
    </source>
</evidence>
<dbReference type="GO" id="GO:0005634">
    <property type="term" value="C:nucleus"/>
    <property type="evidence" value="ECO:0007669"/>
    <property type="project" value="TreeGrafter"/>
</dbReference>
<dbReference type="SUPFAM" id="SSF52540">
    <property type="entry name" value="P-loop containing nucleoside triphosphate hydrolases"/>
    <property type="match status" value="1"/>
</dbReference>
<dbReference type="PROSITE" id="PS00517">
    <property type="entry name" value="RNASE_3_1"/>
    <property type="match status" value="1"/>
</dbReference>
<accession>A0AAE0DLK2</accession>
<feature type="domain" description="RNase III" evidence="20">
    <location>
        <begin position="992"/>
        <end position="1143"/>
    </location>
</feature>
<keyword evidence="7" id="KW-0547">Nucleotide-binding</keyword>
<dbReference type="Pfam" id="PF03368">
    <property type="entry name" value="Dicer_dimer"/>
    <property type="match status" value="1"/>
</dbReference>
<dbReference type="PROSITE" id="PS50142">
    <property type="entry name" value="RNASE_3_2"/>
    <property type="match status" value="2"/>
</dbReference>
<evidence type="ECO:0000256" key="14">
    <source>
        <dbReference type="ARBA" id="ARBA00023118"/>
    </source>
</evidence>
<keyword evidence="4" id="KW-0930">Antiviral protein</keyword>
<evidence type="ECO:0000256" key="13">
    <source>
        <dbReference type="ARBA" id="ARBA00022884"/>
    </source>
</evidence>
<dbReference type="Gene3D" id="1.10.1520.10">
    <property type="entry name" value="Ribonuclease III domain"/>
    <property type="match status" value="2"/>
</dbReference>
<dbReference type="FunFam" id="3.30.160.380:FF:000004">
    <property type="entry name" value="Dicer-like protein 1"/>
    <property type="match status" value="1"/>
</dbReference>
<dbReference type="InterPro" id="IPR036389">
    <property type="entry name" value="RNase_III_sf"/>
</dbReference>
<comment type="function">
    <text evidence="16">Dicer-like endonuclease involved in cleaving double-stranded RNA in the RNA interference (RNAi) pathway. Produces 21 to 25 bp dsRNAs (siRNAs) which target the selective destruction of homologous RNAs leading to sequence-specific suppression of gene expression, called post-transcriptional gene silencing (PTGS). Part of a broad host defense response against viral infection and transposons.</text>
</comment>
<dbReference type="Gene3D" id="3.30.160.380">
    <property type="entry name" value="Dicer dimerisation domain"/>
    <property type="match status" value="1"/>
</dbReference>
<dbReference type="PROSITE" id="PS50821">
    <property type="entry name" value="PAZ"/>
    <property type="match status" value="1"/>
</dbReference>
<proteinExistence type="inferred from homology"/>
<dbReference type="Gene3D" id="3.40.50.300">
    <property type="entry name" value="P-loop containing nucleotide triphosphate hydrolases"/>
    <property type="match status" value="3"/>
</dbReference>
<dbReference type="Pfam" id="PF00636">
    <property type="entry name" value="Ribonuclease_3"/>
    <property type="match status" value="2"/>
</dbReference>
<keyword evidence="12" id="KW-0460">Magnesium</keyword>
<evidence type="ECO:0000259" key="23">
    <source>
        <dbReference type="PROSITE" id="PS51327"/>
    </source>
</evidence>
<dbReference type="InterPro" id="IPR056755">
    <property type="entry name" value="DSRM_2"/>
</dbReference>
<comment type="cofactor">
    <cofactor evidence="1">
        <name>Mn(2+)</name>
        <dbReference type="ChEBI" id="CHEBI:29035"/>
    </cofactor>
</comment>
<evidence type="ECO:0000313" key="25">
    <source>
        <dbReference type="Proteomes" id="UP001276659"/>
    </source>
</evidence>
<organism evidence="24 25">
    <name type="scientific">Lepraria neglecta</name>
    <dbReference type="NCBI Taxonomy" id="209136"/>
    <lineage>
        <taxon>Eukaryota</taxon>
        <taxon>Fungi</taxon>
        <taxon>Dikarya</taxon>
        <taxon>Ascomycota</taxon>
        <taxon>Pezizomycotina</taxon>
        <taxon>Lecanoromycetes</taxon>
        <taxon>OSLEUM clade</taxon>
        <taxon>Lecanoromycetidae</taxon>
        <taxon>Lecanorales</taxon>
        <taxon>Lecanorineae</taxon>
        <taxon>Stereocaulaceae</taxon>
        <taxon>Lepraria</taxon>
    </lineage>
</organism>
<feature type="region of interest" description="Disordered" evidence="19">
    <location>
        <begin position="33"/>
        <end position="58"/>
    </location>
</feature>
<dbReference type="PANTHER" id="PTHR14950:SF62">
    <property type="entry name" value="DICER-LIKE PROTEIN 1"/>
    <property type="match status" value="1"/>
</dbReference>
<keyword evidence="10" id="KW-0862">Zinc</keyword>
<dbReference type="SUPFAM" id="SSF69065">
    <property type="entry name" value="RNase III domain-like"/>
    <property type="match status" value="2"/>
</dbReference>
<evidence type="ECO:0000256" key="2">
    <source>
        <dbReference type="ARBA" id="ARBA00001946"/>
    </source>
</evidence>
<keyword evidence="11" id="KW-0067">ATP-binding</keyword>
<feature type="domain" description="Helicase C-terminal" evidence="22">
    <location>
        <begin position="395"/>
        <end position="552"/>
    </location>
</feature>
<dbReference type="Proteomes" id="UP001276659">
    <property type="component" value="Unassembled WGS sequence"/>
</dbReference>
<feature type="compositionally biased region" description="Polar residues" evidence="19">
    <location>
        <begin position="36"/>
        <end position="50"/>
    </location>
</feature>
<evidence type="ECO:0000256" key="11">
    <source>
        <dbReference type="ARBA" id="ARBA00022840"/>
    </source>
</evidence>
<feature type="domain" description="PAZ" evidence="21">
    <location>
        <begin position="832"/>
        <end position="960"/>
    </location>
</feature>
<evidence type="ECO:0000256" key="16">
    <source>
        <dbReference type="ARBA" id="ARBA00025403"/>
    </source>
</evidence>
<dbReference type="InterPro" id="IPR003100">
    <property type="entry name" value="PAZ_dom"/>
</dbReference>
<comment type="similarity">
    <text evidence="17">Belongs to the helicase family. Dicer subfamily.</text>
</comment>
<evidence type="ECO:0000256" key="4">
    <source>
        <dbReference type="ARBA" id="ARBA00022721"/>
    </source>
</evidence>
<dbReference type="FunFam" id="1.10.1520.10:FF:000015">
    <property type="entry name" value="Dicer-like protein 1"/>
    <property type="match status" value="1"/>
</dbReference>
<dbReference type="PROSITE" id="PS51194">
    <property type="entry name" value="HELICASE_CTER"/>
    <property type="match status" value="1"/>
</dbReference>
<reference evidence="24" key="1">
    <citation type="submission" date="2022-11" db="EMBL/GenBank/DDBJ databases">
        <title>Chromosomal genome sequence assembly and mating type (MAT) locus characterization of the leprose asexual lichenized fungus Lepraria neglecta (Nyl.) Erichsen.</title>
        <authorList>
            <person name="Allen J.L."/>
            <person name="Pfeffer B."/>
        </authorList>
    </citation>
    <scope>NUCLEOTIDE SEQUENCE</scope>
    <source>
        <strain evidence="24">Allen 5258</strain>
    </source>
</reference>
<dbReference type="CDD" id="cd00593">
    <property type="entry name" value="RIBOc"/>
    <property type="match status" value="2"/>
</dbReference>
<dbReference type="PROSITE" id="PS51327">
    <property type="entry name" value="DICER_DSRBF"/>
    <property type="match status" value="1"/>
</dbReference>
<dbReference type="SMART" id="SM00535">
    <property type="entry name" value="RIBOc"/>
    <property type="match status" value="2"/>
</dbReference>
<keyword evidence="8" id="KW-0378">Hydrolase</keyword>
<evidence type="ECO:0000256" key="12">
    <source>
        <dbReference type="ARBA" id="ARBA00022842"/>
    </source>
</evidence>
<dbReference type="InterPro" id="IPR000999">
    <property type="entry name" value="RNase_III_dom"/>
</dbReference>
<dbReference type="EMBL" id="JASNWA010000006">
    <property type="protein sequence ID" value="KAK3174256.1"/>
    <property type="molecule type" value="Genomic_DNA"/>
</dbReference>
<evidence type="ECO:0000256" key="19">
    <source>
        <dbReference type="SAM" id="MobiDB-lite"/>
    </source>
</evidence>
<dbReference type="GO" id="GO:0051607">
    <property type="term" value="P:defense response to virus"/>
    <property type="evidence" value="ECO:0007669"/>
    <property type="project" value="UniProtKB-KW"/>
</dbReference>
<keyword evidence="15" id="KW-0464">Manganese</keyword>
<dbReference type="InterPro" id="IPR038248">
    <property type="entry name" value="Dicer_dimer_sf"/>
</dbReference>
<dbReference type="Pfam" id="PF24995">
    <property type="entry name" value="DSRM_2"/>
    <property type="match status" value="1"/>
</dbReference>
<evidence type="ECO:0000259" key="22">
    <source>
        <dbReference type="PROSITE" id="PS51194"/>
    </source>
</evidence>
<keyword evidence="13 18" id="KW-0694">RNA-binding</keyword>
<keyword evidence="6" id="KW-0677">Repeat</keyword>
<dbReference type="FunFam" id="3.40.50.300:FF:001669">
    <property type="entry name" value="Dicer-like protein 1"/>
    <property type="match status" value="1"/>
</dbReference>
<dbReference type="GO" id="GO:0050688">
    <property type="term" value="P:regulation of defense response to virus"/>
    <property type="evidence" value="ECO:0007669"/>
    <property type="project" value="UniProtKB-KW"/>
</dbReference>
<dbReference type="InterPro" id="IPR001650">
    <property type="entry name" value="Helicase_C-like"/>
</dbReference>
<evidence type="ECO:0000259" key="20">
    <source>
        <dbReference type="PROSITE" id="PS50142"/>
    </source>
</evidence>
<comment type="caution">
    <text evidence="24">The sequence shown here is derived from an EMBL/GenBank/DDBJ whole genome shotgun (WGS) entry which is preliminary data.</text>
</comment>
<protein>
    <recommendedName>
        <fullName evidence="3">Dicer-like protein 1</fullName>
    </recommendedName>
</protein>
<dbReference type="CDD" id="cd18802">
    <property type="entry name" value="SF2_C_dicer"/>
    <property type="match status" value="1"/>
</dbReference>
<dbReference type="GO" id="GO:0046872">
    <property type="term" value="F:metal ion binding"/>
    <property type="evidence" value="ECO:0007669"/>
    <property type="project" value="UniProtKB-KW"/>
</dbReference>
<dbReference type="PANTHER" id="PTHR14950">
    <property type="entry name" value="DICER-RELATED"/>
    <property type="match status" value="1"/>
</dbReference>
<evidence type="ECO:0000256" key="9">
    <source>
        <dbReference type="ARBA" id="ARBA00022806"/>
    </source>
</evidence>
<name>A0AAE0DLK2_9LECA</name>
<evidence type="ECO:0000256" key="3">
    <source>
        <dbReference type="ARBA" id="ARBA00020797"/>
    </source>
</evidence>
<evidence type="ECO:0000256" key="6">
    <source>
        <dbReference type="ARBA" id="ARBA00022737"/>
    </source>
</evidence>
<keyword evidence="9" id="KW-0347">Helicase</keyword>
<dbReference type="GO" id="GO:0005524">
    <property type="term" value="F:ATP binding"/>
    <property type="evidence" value="ECO:0007669"/>
    <property type="project" value="UniProtKB-KW"/>
</dbReference>
<dbReference type="GO" id="GO:0030422">
    <property type="term" value="P:siRNA processing"/>
    <property type="evidence" value="ECO:0007669"/>
    <property type="project" value="TreeGrafter"/>
</dbReference>
<evidence type="ECO:0000256" key="15">
    <source>
        <dbReference type="ARBA" id="ARBA00023211"/>
    </source>
</evidence>
<feature type="domain" description="RNase III" evidence="20">
    <location>
        <begin position="1197"/>
        <end position="1348"/>
    </location>
</feature>
<evidence type="ECO:0000256" key="1">
    <source>
        <dbReference type="ARBA" id="ARBA00001936"/>
    </source>
</evidence>
<evidence type="ECO:0000259" key="21">
    <source>
        <dbReference type="PROSITE" id="PS50821"/>
    </source>
</evidence>
<dbReference type="GO" id="GO:0004525">
    <property type="term" value="F:ribonuclease III activity"/>
    <property type="evidence" value="ECO:0007669"/>
    <property type="project" value="InterPro"/>
</dbReference>
<evidence type="ECO:0000256" key="17">
    <source>
        <dbReference type="ARBA" id="ARBA00035116"/>
    </source>
</evidence>
<evidence type="ECO:0000256" key="7">
    <source>
        <dbReference type="ARBA" id="ARBA00022741"/>
    </source>
</evidence>
<keyword evidence="25" id="KW-1185">Reference proteome</keyword>
<dbReference type="GO" id="GO:0004386">
    <property type="term" value="F:helicase activity"/>
    <property type="evidence" value="ECO:0007669"/>
    <property type="project" value="UniProtKB-KW"/>
</dbReference>
<keyword evidence="14" id="KW-0051">Antiviral defense</keyword>